<dbReference type="Pfam" id="PF23562">
    <property type="entry name" value="AMP-binding_C_3"/>
    <property type="match status" value="1"/>
</dbReference>
<reference evidence="2" key="2">
    <citation type="journal article" date="2010" name="Nature">
        <title>Comparative genomics reveals mobile pathogenicity chromosomes in Fusarium.</title>
        <authorList>
            <person name="Ma L.J."/>
            <person name="van der Does H.C."/>
            <person name="Borkovich K.A."/>
            <person name="Coleman J.J."/>
            <person name="Daboussi M.J."/>
            <person name="Di Pietro A."/>
            <person name="Dufresne M."/>
            <person name="Freitag M."/>
            <person name="Grabherr M."/>
            <person name="Henrissat B."/>
            <person name="Houterman P.M."/>
            <person name="Kang S."/>
            <person name="Shim W.B."/>
            <person name="Woloshuk C."/>
            <person name="Xie X."/>
            <person name="Xu J.R."/>
            <person name="Antoniw J."/>
            <person name="Baker S.E."/>
            <person name="Bluhm B.H."/>
            <person name="Breakspear A."/>
            <person name="Brown D.W."/>
            <person name="Butchko R.A."/>
            <person name="Chapman S."/>
            <person name="Coulson R."/>
            <person name="Coutinho P.M."/>
            <person name="Danchin E.G."/>
            <person name="Diener A."/>
            <person name="Gale L.R."/>
            <person name="Gardiner D.M."/>
            <person name="Goff S."/>
            <person name="Hammond-Kosack K.E."/>
            <person name="Hilburn K."/>
            <person name="Hua-Van A."/>
            <person name="Jonkers W."/>
            <person name="Kazan K."/>
            <person name="Kodira C.D."/>
            <person name="Koehrsen M."/>
            <person name="Kumar L."/>
            <person name="Lee Y.H."/>
            <person name="Li L."/>
            <person name="Manners J.M."/>
            <person name="Miranda-Saavedra D."/>
            <person name="Mukherjee M."/>
            <person name="Park G."/>
            <person name="Park J."/>
            <person name="Park S.Y."/>
            <person name="Proctor R.H."/>
            <person name="Regev A."/>
            <person name="Ruiz-Roldan M.C."/>
            <person name="Sain D."/>
            <person name="Sakthikumar S."/>
            <person name="Sykes S."/>
            <person name="Schwartz D.C."/>
            <person name="Turgeon B.G."/>
            <person name="Wapinski I."/>
            <person name="Yoder O."/>
            <person name="Young S."/>
            <person name="Zeng Q."/>
            <person name="Zhou S."/>
            <person name="Galagan J."/>
            <person name="Cuomo C.A."/>
            <person name="Kistler H.C."/>
            <person name="Rep M."/>
        </authorList>
    </citation>
    <scope>NUCLEOTIDE SEQUENCE [LARGE SCALE GENOMIC DNA]</scope>
    <source>
        <strain evidence="2">4287</strain>
    </source>
</reference>
<dbReference type="RefSeq" id="XP_018247272.1">
    <property type="nucleotide sequence ID" value="XM_018400434.1"/>
</dbReference>
<dbReference type="Pfam" id="PF00501">
    <property type="entry name" value="AMP-binding"/>
    <property type="match status" value="1"/>
</dbReference>
<evidence type="ECO:0000259" key="1">
    <source>
        <dbReference type="Pfam" id="PF00501"/>
    </source>
</evidence>
<protein>
    <recommendedName>
        <fullName evidence="1">AMP-dependent synthetase/ligase domain-containing protein</fullName>
    </recommendedName>
</protein>
<dbReference type="PANTHER" id="PTHR38703">
    <property type="entry name" value="CHROMOSOME 8, WHOLE GENOME SHOTGUN SEQUENCE"/>
    <property type="match status" value="1"/>
</dbReference>
<dbReference type="Gene3D" id="3.40.50.12780">
    <property type="entry name" value="N-terminal domain of ligase-like"/>
    <property type="match status" value="1"/>
</dbReference>
<dbReference type="VEuPathDB" id="FungiDB:FOXG_20167"/>
<reference evidence="2" key="1">
    <citation type="submission" date="2007-04" db="EMBL/GenBank/DDBJ databases">
        <authorList>
            <consortium name="The Broad Institute Genome Sequencing Platform"/>
            <person name="Birren B."/>
            <person name="Lander E."/>
            <person name="Galagan J."/>
            <person name="Nusbaum C."/>
            <person name="Devon K."/>
            <person name="Ma L.-J."/>
            <person name="Jaffe D."/>
            <person name="Butler J."/>
            <person name="Alvarez P."/>
            <person name="Gnerre S."/>
            <person name="Grabherr M."/>
            <person name="Kleber M."/>
            <person name="Mauceli E."/>
            <person name="Brockman W."/>
            <person name="MacCallum I.A."/>
            <person name="Young S."/>
            <person name="LaButti K."/>
            <person name="DeCaprio D."/>
            <person name="Crawford M."/>
            <person name="Koehrsen M."/>
            <person name="Engels R."/>
            <person name="Montgomery P."/>
            <person name="Pearson M."/>
            <person name="Howarth C."/>
            <person name="Larson L."/>
            <person name="White J."/>
            <person name="O'Leary S."/>
            <person name="Kodira C."/>
            <person name="Zeng Q."/>
            <person name="Yandava C."/>
            <person name="Alvarado L."/>
            <person name="Kistler C."/>
            <person name="Shim W.-B."/>
            <person name="Kang S."/>
            <person name="Woloshuk C."/>
        </authorList>
    </citation>
    <scope>NUCLEOTIDE SEQUENCE</scope>
    <source>
        <strain evidence="2">4287</strain>
    </source>
</reference>
<dbReference type="InterPro" id="IPR042099">
    <property type="entry name" value="ANL_N_sf"/>
</dbReference>
<dbReference type="Proteomes" id="UP000009097">
    <property type="component" value="Unassembled WGS sequence"/>
</dbReference>
<evidence type="ECO:0000313" key="3">
    <source>
        <dbReference type="Proteomes" id="UP000009097"/>
    </source>
</evidence>
<sequence>MASELPPNALGKLASSVKNIVTGVPLEDQNETNAPATKQVDKSLDKTVDKTVETTDDATIHKEKQAPVVHEDVKSHEHEKVDTEVDHEVHQDHYHTTIQPVKDKNVLPTKHVYKENEVEEEIDHRNNEAKMKAKEEAARIKNEKNVEDTTHSREYAPTKEHEHIHHHLHENIQPVIERETVQQKVIHTTNHIHEKEQLNDEYHEATVAPAISLDEFKNGGAKTGTTVTKDIEMPVSGVKATAKKREALGDVDVEEGSKVAGSAVINSLYIATASYWKKTFLPHDISEQSVIGVWLKGTSYEDLLHIWGIFRAGYTAQLILLRMTDPSVAHELLTAAGAAALVHDPCLASVLQDSTIPTFSANGLLSKFESKLTPVWPLPKMMDGDQILMIYHTSGSTSGAPKLVPITDRWMKCLIKKFSSLSEFLPLPRTMVKVAIGSSTHMGSTMLFLESDLQGGCFIIPTSIPYPTSELVDMIDNHGLTRLDMSPVFLSQLFRQARHDPLLFRSLCLLDHIAYGGYPLDPYEEAWAHGHNSYLISAFGSTEVGLNLISYGAKEAALGPVSPSVFEFVPLGDDQNAQEHLVELVVPPESPNCPQYSLRDATDGRFHTGDLFLEIALGEYAFRGRDDDWIKMEMALRCDANSIEVDALQCCGDDLIHAVVAIGVGRPSPAIVLGPKHDDVLESTEKTRELQLKVLQQSTPFHRRRYKHERIEDVNLIFVVPQRSLPRTDTKGNIRRLKVEEQFKQRLDEMFK</sequence>
<dbReference type="OrthoDB" id="429813at2759"/>
<organism evidence="2 3">
    <name type="scientific">Fusarium oxysporum f. sp. lycopersici (strain 4287 / CBS 123668 / FGSC 9935 / NRRL 34936)</name>
    <name type="common">Fusarium vascular wilt of tomato</name>
    <dbReference type="NCBI Taxonomy" id="426428"/>
    <lineage>
        <taxon>Eukaryota</taxon>
        <taxon>Fungi</taxon>
        <taxon>Dikarya</taxon>
        <taxon>Ascomycota</taxon>
        <taxon>Pezizomycotina</taxon>
        <taxon>Sordariomycetes</taxon>
        <taxon>Hypocreomycetidae</taxon>
        <taxon>Hypocreales</taxon>
        <taxon>Nectriaceae</taxon>
        <taxon>Fusarium</taxon>
        <taxon>Fusarium oxysporum species complex</taxon>
    </lineage>
</organism>
<proteinExistence type="predicted"/>
<gene>
    <name evidence="2" type="ORF">FOXG_20167</name>
</gene>
<dbReference type="SUPFAM" id="SSF56801">
    <property type="entry name" value="Acetyl-CoA synthetase-like"/>
    <property type="match status" value="1"/>
</dbReference>
<dbReference type="AlphaFoldDB" id="A0A0J9WPL2"/>
<accession>A0A0J9WPL2</accession>
<name>A0A0J9WPL2_FUSO4</name>
<evidence type="ECO:0000313" key="2">
    <source>
        <dbReference type="EMBL" id="KNB09227.1"/>
    </source>
</evidence>
<feature type="domain" description="AMP-dependent synthetase/ligase" evidence="1">
    <location>
        <begin position="284"/>
        <end position="549"/>
    </location>
</feature>
<dbReference type="PANTHER" id="PTHR38703:SF1">
    <property type="entry name" value="ALLERGEN"/>
    <property type="match status" value="1"/>
</dbReference>
<dbReference type="KEGG" id="fox:FOXG_20167"/>
<dbReference type="EMBL" id="DS231707">
    <property type="protein sequence ID" value="KNB09227.1"/>
    <property type="molecule type" value="Genomic_DNA"/>
</dbReference>
<dbReference type="InterPro" id="IPR000873">
    <property type="entry name" value="AMP-dep_synth/lig_dom"/>
</dbReference>
<dbReference type="GeneID" id="28960873"/>